<dbReference type="GO" id="GO:0004622">
    <property type="term" value="F:phosphatidylcholine lysophospholipase activity"/>
    <property type="evidence" value="ECO:0007669"/>
    <property type="project" value="TreeGrafter"/>
</dbReference>
<keyword evidence="1" id="KW-0732">Signal</keyword>
<dbReference type="PANTHER" id="PTHR30383">
    <property type="entry name" value="THIOESTERASE 1/PROTEASE 1/LYSOPHOSPHOLIPASE L1"/>
    <property type="match status" value="1"/>
</dbReference>
<gene>
    <name evidence="3" type="ORF">EC9_15900</name>
</gene>
<feature type="domain" description="SGNH hydrolase-type esterase" evidence="2">
    <location>
        <begin position="67"/>
        <end position="212"/>
    </location>
</feature>
<sequence length="223" mass="24385" precursor="true">MILSPRRIVALAILFVVAGISAAEAQQKESRWEKTIAGFEAADAKNPPQPGGIVFTGSSSVRMWDLKKSFPDLQLVNRGFGGSEIADSTEFAPRFLIPHKPRQIVLYAGDNDIAKGKDAAAVIEDFQQFVNTISAALPETKIAFLAIKPSISRWKLWPTMKAANEGIAAICEANPKLDFIDISPDMFGDDGKPDPALFAKDGLHMTPAGYERWTARVRKTLGW</sequence>
<dbReference type="InterPro" id="IPR036514">
    <property type="entry name" value="SGNH_hydro_sf"/>
</dbReference>
<evidence type="ECO:0000259" key="2">
    <source>
        <dbReference type="Pfam" id="PF13472"/>
    </source>
</evidence>
<evidence type="ECO:0000313" key="4">
    <source>
        <dbReference type="Proteomes" id="UP000319557"/>
    </source>
</evidence>
<dbReference type="InterPro" id="IPR051532">
    <property type="entry name" value="Ester_Hydrolysis_Enzymes"/>
</dbReference>
<dbReference type="Gene3D" id="3.40.50.1110">
    <property type="entry name" value="SGNH hydrolase"/>
    <property type="match status" value="1"/>
</dbReference>
<reference evidence="3 4" key="1">
    <citation type="submission" date="2019-02" db="EMBL/GenBank/DDBJ databases">
        <title>Deep-cultivation of Planctomycetes and their phenomic and genomic characterization uncovers novel biology.</title>
        <authorList>
            <person name="Wiegand S."/>
            <person name="Jogler M."/>
            <person name="Boedeker C."/>
            <person name="Pinto D."/>
            <person name="Vollmers J."/>
            <person name="Rivas-Marin E."/>
            <person name="Kohn T."/>
            <person name="Peeters S.H."/>
            <person name="Heuer A."/>
            <person name="Rast P."/>
            <person name="Oberbeckmann S."/>
            <person name="Bunk B."/>
            <person name="Jeske O."/>
            <person name="Meyerdierks A."/>
            <person name="Storesund J.E."/>
            <person name="Kallscheuer N."/>
            <person name="Luecker S."/>
            <person name="Lage O.M."/>
            <person name="Pohl T."/>
            <person name="Merkel B.J."/>
            <person name="Hornburger P."/>
            <person name="Mueller R.-W."/>
            <person name="Bruemmer F."/>
            <person name="Labrenz M."/>
            <person name="Spormann A.M."/>
            <person name="Op den Camp H."/>
            <person name="Overmann J."/>
            <person name="Amann R."/>
            <person name="Jetten M.S.M."/>
            <person name="Mascher T."/>
            <person name="Medema M.H."/>
            <person name="Devos D.P."/>
            <person name="Kaster A.-K."/>
            <person name="Ovreas L."/>
            <person name="Rohde M."/>
            <person name="Galperin M.Y."/>
            <person name="Jogler C."/>
        </authorList>
    </citation>
    <scope>NUCLEOTIDE SEQUENCE [LARGE SCALE GENOMIC DNA]</scope>
    <source>
        <strain evidence="3 4">EC9</strain>
    </source>
</reference>
<dbReference type="AlphaFoldDB" id="A0A517LXT3"/>
<dbReference type="CDD" id="cd04502">
    <property type="entry name" value="SGNH_hydrolase_like_7"/>
    <property type="match status" value="1"/>
</dbReference>
<accession>A0A517LXT3</accession>
<name>A0A517LXT3_9BACT</name>
<dbReference type="PANTHER" id="PTHR30383:SF5">
    <property type="entry name" value="SGNH HYDROLASE-TYPE ESTERASE DOMAIN-CONTAINING PROTEIN"/>
    <property type="match status" value="1"/>
</dbReference>
<keyword evidence="4" id="KW-1185">Reference proteome</keyword>
<evidence type="ECO:0000256" key="1">
    <source>
        <dbReference type="SAM" id="SignalP"/>
    </source>
</evidence>
<dbReference type="KEGG" id="ruv:EC9_15900"/>
<protein>
    <recommendedName>
        <fullName evidence="2">SGNH hydrolase-type esterase domain-containing protein</fullName>
    </recommendedName>
</protein>
<dbReference type="SUPFAM" id="SSF52266">
    <property type="entry name" value="SGNH hydrolase"/>
    <property type="match status" value="1"/>
</dbReference>
<feature type="chain" id="PRO_5021834168" description="SGNH hydrolase-type esterase domain-containing protein" evidence="1">
    <location>
        <begin position="26"/>
        <end position="223"/>
    </location>
</feature>
<dbReference type="Proteomes" id="UP000319557">
    <property type="component" value="Chromosome"/>
</dbReference>
<feature type="signal peptide" evidence="1">
    <location>
        <begin position="1"/>
        <end position="25"/>
    </location>
</feature>
<dbReference type="Pfam" id="PF13472">
    <property type="entry name" value="Lipase_GDSL_2"/>
    <property type="match status" value="1"/>
</dbReference>
<dbReference type="RefSeq" id="WP_218934660.1">
    <property type="nucleotide sequence ID" value="NZ_CP036261.1"/>
</dbReference>
<dbReference type="EMBL" id="CP036261">
    <property type="protein sequence ID" value="QDS87412.1"/>
    <property type="molecule type" value="Genomic_DNA"/>
</dbReference>
<evidence type="ECO:0000313" key="3">
    <source>
        <dbReference type="EMBL" id="QDS87412.1"/>
    </source>
</evidence>
<dbReference type="InterPro" id="IPR013830">
    <property type="entry name" value="SGNH_hydro"/>
</dbReference>
<organism evidence="3 4">
    <name type="scientific">Rosistilla ulvae</name>
    <dbReference type="NCBI Taxonomy" id="1930277"/>
    <lineage>
        <taxon>Bacteria</taxon>
        <taxon>Pseudomonadati</taxon>
        <taxon>Planctomycetota</taxon>
        <taxon>Planctomycetia</taxon>
        <taxon>Pirellulales</taxon>
        <taxon>Pirellulaceae</taxon>
        <taxon>Rosistilla</taxon>
    </lineage>
</organism>
<proteinExistence type="predicted"/>